<dbReference type="AlphaFoldDB" id="A0A1G6HZ58"/>
<gene>
    <name evidence="3" type="ORF">E4650_02140</name>
    <name evidence="2" type="ORF">SAMN04488588_0169</name>
</gene>
<dbReference type="RefSeq" id="WP_091401947.1">
    <property type="nucleotide sequence ID" value="NZ_FMYV01000001.1"/>
</dbReference>
<evidence type="ECO:0000259" key="1">
    <source>
        <dbReference type="Pfam" id="PF26154"/>
    </source>
</evidence>
<sequence>MSEENINLSISGIINEKKEIPKEEYKNFDTMVQSYINETRGILTNIKINGKEIPLNYYNEIKGAFFEGGETVELEFSSKKDVLKDLITQGFEYIEKLEMNLENISKEVLMNTEEGHKMLNSIAEGFEALLNILSQVTKFTEDKLYTDEDLEKIKEVVTTIVKAQEDQDYLEVSDIIDFDLPEVIKIFEKGFKEADRILNETSN</sequence>
<dbReference type="EMBL" id="FMYV01000001">
    <property type="protein sequence ID" value="SDB99115.1"/>
    <property type="molecule type" value="Genomic_DNA"/>
</dbReference>
<accession>A0A1G6HZ58</accession>
<evidence type="ECO:0000313" key="3">
    <source>
        <dbReference type="EMBL" id="TGG89016.1"/>
    </source>
</evidence>
<evidence type="ECO:0000313" key="2">
    <source>
        <dbReference type="EMBL" id="SDB99115.1"/>
    </source>
</evidence>
<dbReference type="Pfam" id="PF26154">
    <property type="entry name" value="DUF8042"/>
    <property type="match status" value="1"/>
</dbReference>
<dbReference type="Proteomes" id="UP000297288">
    <property type="component" value="Unassembled WGS sequence"/>
</dbReference>
<reference evidence="2 4" key="1">
    <citation type="submission" date="2016-10" db="EMBL/GenBank/DDBJ databases">
        <authorList>
            <person name="de Groot N.N."/>
        </authorList>
    </citation>
    <scope>NUCLEOTIDE SEQUENCE [LARGE SCALE GENOMIC DNA]</scope>
    <source>
        <strain evidence="2 4">WG14</strain>
    </source>
</reference>
<reference evidence="3 5" key="2">
    <citation type="submission" date="2019-04" db="EMBL/GenBank/DDBJ databases">
        <title>Draft genome sequence data and analysis of a Fermenting Bacterium, Geotoga petraea strain HO-Geo1, isolated from heavy-oil petroleum reservoir in Russia.</title>
        <authorList>
            <person name="Grouzdev D.S."/>
            <person name="Semenova E.M."/>
            <person name="Sokolova D.S."/>
            <person name="Tourova T.P."/>
            <person name="Poltaraus A.B."/>
            <person name="Nazina T.N."/>
        </authorList>
    </citation>
    <scope>NUCLEOTIDE SEQUENCE [LARGE SCALE GENOMIC DNA]</scope>
    <source>
        <strain evidence="3 5">HO-Geo1</strain>
    </source>
</reference>
<dbReference type="Proteomes" id="UP000199322">
    <property type="component" value="Unassembled WGS sequence"/>
</dbReference>
<dbReference type="OrthoDB" id="44800at2"/>
<protein>
    <recommendedName>
        <fullName evidence="1">DUF8042 domain-containing protein</fullName>
    </recommendedName>
</protein>
<organism evidence="2 4">
    <name type="scientific">Geotoga petraea</name>
    <dbReference type="NCBI Taxonomy" id="28234"/>
    <lineage>
        <taxon>Bacteria</taxon>
        <taxon>Thermotogati</taxon>
        <taxon>Thermotogota</taxon>
        <taxon>Thermotogae</taxon>
        <taxon>Petrotogales</taxon>
        <taxon>Petrotogaceae</taxon>
        <taxon>Geotoga</taxon>
    </lineage>
</organism>
<dbReference type="InterPro" id="IPR058355">
    <property type="entry name" value="DUF8042"/>
</dbReference>
<proteinExistence type="predicted"/>
<keyword evidence="4" id="KW-1185">Reference proteome</keyword>
<evidence type="ECO:0000313" key="5">
    <source>
        <dbReference type="Proteomes" id="UP000297288"/>
    </source>
</evidence>
<dbReference type="STRING" id="28234.SAMN04488588_0169"/>
<name>A0A1G6HZ58_9BACT</name>
<evidence type="ECO:0000313" key="4">
    <source>
        <dbReference type="Proteomes" id="UP000199322"/>
    </source>
</evidence>
<feature type="domain" description="DUF8042" evidence="1">
    <location>
        <begin position="85"/>
        <end position="183"/>
    </location>
</feature>
<dbReference type="EMBL" id="SRME01000001">
    <property type="protein sequence ID" value="TGG89016.1"/>
    <property type="molecule type" value="Genomic_DNA"/>
</dbReference>